<dbReference type="AlphaFoldDB" id="A0A0R2FC33"/>
<feature type="transmembrane region" description="Helical" evidence="1">
    <location>
        <begin position="104"/>
        <end position="124"/>
    </location>
</feature>
<gene>
    <name evidence="2" type="ORF">FC75_GL001811</name>
</gene>
<keyword evidence="1" id="KW-0472">Membrane</keyword>
<reference evidence="2 3" key="1">
    <citation type="journal article" date="2015" name="Genome Announc.">
        <title>Expanding the biotechnology potential of lactobacilli through comparative genomics of 213 strains and associated genera.</title>
        <authorList>
            <person name="Sun Z."/>
            <person name="Harris H.M."/>
            <person name="McCann A."/>
            <person name="Guo C."/>
            <person name="Argimon S."/>
            <person name="Zhang W."/>
            <person name="Yang X."/>
            <person name="Jeffery I.B."/>
            <person name="Cooney J.C."/>
            <person name="Kagawa T.F."/>
            <person name="Liu W."/>
            <person name="Song Y."/>
            <person name="Salvetti E."/>
            <person name="Wrobel A."/>
            <person name="Rasinkangas P."/>
            <person name="Parkhill J."/>
            <person name="Rea M.C."/>
            <person name="O'Sullivan O."/>
            <person name="Ritari J."/>
            <person name="Douillard F.P."/>
            <person name="Paul Ross R."/>
            <person name="Yang R."/>
            <person name="Briner A.E."/>
            <person name="Felis G.E."/>
            <person name="de Vos W.M."/>
            <person name="Barrangou R."/>
            <person name="Klaenhammer T.R."/>
            <person name="Caufield P.W."/>
            <person name="Cui Y."/>
            <person name="Zhang H."/>
            <person name="O'Toole P.W."/>
        </authorList>
    </citation>
    <scope>NUCLEOTIDE SEQUENCE [LARGE SCALE GENOMIC DNA]</scope>
    <source>
        <strain evidence="2 3">DSM 22697</strain>
    </source>
</reference>
<dbReference type="Proteomes" id="UP000050865">
    <property type="component" value="Unassembled WGS sequence"/>
</dbReference>
<keyword evidence="1" id="KW-1133">Transmembrane helix</keyword>
<keyword evidence="1" id="KW-0812">Transmembrane</keyword>
<feature type="transmembrane region" description="Helical" evidence="1">
    <location>
        <begin position="53"/>
        <end position="73"/>
    </location>
</feature>
<dbReference type="PATRIC" id="fig|1423730.4.peg.1886"/>
<feature type="transmembrane region" description="Helical" evidence="1">
    <location>
        <begin position="199"/>
        <end position="216"/>
    </location>
</feature>
<evidence type="ECO:0000313" key="3">
    <source>
        <dbReference type="Proteomes" id="UP000050865"/>
    </source>
</evidence>
<proteinExistence type="predicted"/>
<feature type="transmembrane region" description="Helical" evidence="1">
    <location>
        <begin position="21"/>
        <end position="41"/>
    </location>
</feature>
<keyword evidence="3" id="KW-1185">Reference proteome</keyword>
<name>A0A0R2FC33_9LACO</name>
<evidence type="ECO:0000313" key="2">
    <source>
        <dbReference type="EMBL" id="KRN25971.1"/>
    </source>
</evidence>
<dbReference type="EMBL" id="AYZJ01000001">
    <property type="protein sequence ID" value="KRN25971.1"/>
    <property type="molecule type" value="Genomic_DNA"/>
</dbReference>
<dbReference type="RefSeq" id="WP_056988641.1">
    <property type="nucleotide sequence ID" value="NZ_AYZJ01000001.1"/>
</dbReference>
<evidence type="ECO:0000256" key="1">
    <source>
        <dbReference type="SAM" id="Phobius"/>
    </source>
</evidence>
<dbReference type="STRING" id="1423730.FC75_GL001811"/>
<protein>
    <submittedName>
        <fullName evidence="2">Uncharacterized protein</fullName>
    </submittedName>
</protein>
<feature type="transmembrane region" description="Helical" evidence="1">
    <location>
        <begin position="130"/>
        <end position="153"/>
    </location>
</feature>
<organism evidence="2 3">
    <name type="scientific">Lacticaseibacillus camelliae DSM 22697 = JCM 13995</name>
    <dbReference type="NCBI Taxonomy" id="1423730"/>
    <lineage>
        <taxon>Bacteria</taxon>
        <taxon>Bacillati</taxon>
        <taxon>Bacillota</taxon>
        <taxon>Bacilli</taxon>
        <taxon>Lactobacillales</taxon>
        <taxon>Lactobacillaceae</taxon>
        <taxon>Lacticaseibacillus</taxon>
    </lineage>
</organism>
<comment type="caution">
    <text evidence="2">The sequence shown here is derived from an EMBL/GenBank/DDBJ whole genome shotgun (WGS) entry which is preliminary data.</text>
</comment>
<accession>A0A0R2FC33</accession>
<sequence>MIKMFMQPFMPASIHSKIDRFFELYKVTFAFAIYCIPWWLVNQFFKFSLLTSPLYGLCVLILIPNVVVMLHQFGQVYLEGHSFTLKEDMATFAQRWRAFRQLRWGFNAVVTIIGMGFTFEFLLVMRQEVLHFMIIPFLIIGAFLMATLWNYLLVTAIDKSGENLHEQLKKSVYLGWRSIFGALTIGLLLSLWLSVGYQATILNILGMNIVVFWIGYKLTIKAVQRTINPVQAGLENK</sequence>
<feature type="transmembrane region" description="Helical" evidence="1">
    <location>
        <begin position="174"/>
        <end position="193"/>
    </location>
</feature>